<proteinExistence type="predicted"/>
<reference evidence="2 3" key="1">
    <citation type="journal article" date="2023" name="Nucleic Acids Res.">
        <title>The hologenome of Daphnia magna reveals possible DNA methylation and microbiome-mediated evolution of the host genome.</title>
        <authorList>
            <person name="Chaturvedi A."/>
            <person name="Li X."/>
            <person name="Dhandapani V."/>
            <person name="Marshall H."/>
            <person name="Kissane S."/>
            <person name="Cuenca-Cambronero M."/>
            <person name="Asole G."/>
            <person name="Calvet F."/>
            <person name="Ruiz-Romero M."/>
            <person name="Marangio P."/>
            <person name="Guigo R."/>
            <person name="Rago D."/>
            <person name="Mirbahai L."/>
            <person name="Eastwood N."/>
            <person name="Colbourne J.K."/>
            <person name="Zhou J."/>
            <person name="Mallon E."/>
            <person name="Orsini L."/>
        </authorList>
    </citation>
    <scope>NUCLEOTIDE SEQUENCE [LARGE SCALE GENOMIC DNA]</scope>
    <source>
        <strain evidence="2">LRV0_1</strain>
    </source>
</reference>
<organism evidence="2 3">
    <name type="scientific">Daphnia magna</name>
    <dbReference type="NCBI Taxonomy" id="35525"/>
    <lineage>
        <taxon>Eukaryota</taxon>
        <taxon>Metazoa</taxon>
        <taxon>Ecdysozoa</taxon>
        <taxon>Arthropoda</taxon>
        <taxon>Crustacea</taxon>
        <taxon>Branchiopoda</taxon>
        <taxon>Diplostraca</taxon>
        <taxon>Cladocera</taxon>
        <taxon>Anomopoda</taxon>
        <taxon>Daphniidae</taxon>
        <taxon>Daphnia</taxon>
    </lineage>
</organism>
<evidence type="ECO:0000256" key="1">
    <source>
        <dbReference type="SAM" id="SignalP"/>
    </source>
</evidence>
<comment type="caution">
    <text evidence="2">The sequence shown here is derived from an EMBL/GenBank/DDBJ whole genome shotgun (WGS) entry which is preliminary data.</text>
</comment>
<feature type="signal peptide" evidence="1">
    <location>
        <begin position="1"/>
        <end position="26"/>
    </location>
</feature>
<dbReference type="EMBL" id="JAOYFB010000005">
    <property type="protein sequence ID" value="KAK4015767.1"/>
    <property type="molecule type" value="Genomic_DNA"/>
</dbReference>
<name>A0ABQ9ZS62_9CRUS</name>
<protein>
    <recommendedName>
        <fullName evidence="4">Secreted protein</fullName>
    </recommendedName>
</protein>
<evidence type="ECO:0000313" key="2">
    <source>
        <dbReference type="EMBL" id="KAK4015767.1"/>
    </source>
</evidence>
<gene>
    <name evidence="2" type="ORF">OUZ56_030739</name>
</gene>
<sequence>MSFFLLKNVIAIALIAFALKTSGVSGGSFGACSGQRLDILAKGQYMPACKCVSEGGTCCGTDPSVRDHVNDDPRTMDPNDRCYTCYNSDVSVTCKGKLIRSQPISETERFVTSEKCKQVGGTCCMKSPTYAFNPNYISDNCNDCYSGQVALPCGGNLLASSNYTAKTCATFGGRCCDQSPTGGDAFNAIAFPDPELLPCTYCYSGV</sequence>
<evidence type="ECO:0008006" key="4">
    <source>
        <dbReference type="Google" id="ProtNLM"/>
    </source>
</evidence>
<keyword evidence="3" id="KW-1185">Reference proteome</keyword>
<accession>A0ABQ9ZS62</accession>
<dbReference type="Proteomes" id="UP001234178">
    <property type="component" value="Unassembled WGS sequence"/>
</dbReference>
<dbReference type="PROSITE" id="PS51257">
    <property type="entry name" value="PROKAR_LIPOPROTEIN"/>
    <property type="match status" value="1"/>
</dbReference>
<feature type="chain" id="PRO_5046970520" description="Secreted protein" evidence="1">
    <location>
        <begin position="27"/>
        <end position="206"/>
    </location>
</feature>
<evidence type="ECO:0000313" key="3">
    <source>
        <dbReference type="Proteomes" id="UP001234178"/>
    </source>
</evidence>
<keyword evidence="1" id="KW-0732">Signal</keyword>